<keyword evidence="3" id="KW-1185">Reference proteome</keyword>
<proteinExistence type="predicted"/>
<evidence type="ECO:0000256" key="1">
    <source>
        <dbReference type="SAM" id="MobiDB-lite"/>
    </source>
</evidence>
<gene>
    <name evidence="2" type="ORF">ACFSBX_14880</name>
</gene>
<name>A0ABD6CPY6_9EURY</name>
<organism evidence="2 3">
    <name type="scientific">Halobellus rarus</name>
    <dbReference type="NCBI Taxonomy" id="1126237"/>
    <lineage>
        <taxon>Archaea</taxon>
        <taxon>Methanobacteriati</taxon>
        <taxon>Methanobacteriota</taxon>
        <taxon>Stenosarchaea group</taxon>
        <taxon>Halobacteria</taxon>
        <taxon>Halobacteriales</taxon>
        <taxon>Haloferacaceae</taxon>
        <taxon>Halobellus</taxon>
    </lineage>
</organism>
<feature type="region of interest" description="Disordered" evidence="1">
    <location>
        <begin position="238"/>
        <end position="286"/>
    </location>
</feature>
<dbReference type="Proteomes" id="UP001597085">
    <property type="component" value="Unassembled WGS sequence"/>
</dbReference>
<dbReference type="PROSITE" id="PS51257">
    <property type="entry name" value="PROKAR_LIPOPROTEIN"/>
    <property type="match status" value="1"/>
</dbReference>
<evidence type="ECO:0008006" key="4">
    <source>
        <dbReference type="Google" id="ProtNLM"/>
    </source>
</evidence>
<reference evidence="2 3" key="1">
    <citation type="journal article" date="2019" name="Int. J. Syst. Evol. Microbiol.">
        <title>The Global Catalogue of Microorganisms (GCM) 10K type strain sequencing project: providing services to taxonomists for standard genome sequencing and annotation.</title>
        <authorList>
            <consortium name="The Broad Institute Genomics Platform"/>
            <consortium name="The Broad Institute Genome Sequencing Center for Infectious Disease"/>
            <person name="Wu L."/>
            <person name="Ma J."/>
        </authorList>
    </citation>
    <scope>NUCLEOTIDE SEQUENCE [LARGE SCALE GENOMIC DNA]</scope>
    <source>
        <strain evidence="2 3">CGMCC 1.12121</strain>
    </source>
</reference>
<dbReference type="EMBL" id="JBHUDK010000014">
    <property type="protein sequence ID" value="MFD1600243.1"/>
    <property type="molecule type" value="Genomic_DNA"/>
</dbReference>
<feature type="compositionally biased region" description="Low complexity" evidence="1">
    <location>
        <begin position="263"/>
        <end position="275"/>
    </location>
</feature>
<evidence type="ECO:0000313" key="2">
    <source>
        <dbReference type="EMBL" id="MFD1600243.1"/>
    </source>
</evidence>
<dbReference type="RefSeq" id="WP_256421786.1">
    <property type="nucleotide sequence ID" value="NZ_JANHDI010000009.1"/>
</dbReference>
<feature type="compositionally biased region" description="Polar residues" evidence="1">
    <location>
        <begin position="276"/>
        <end position="286"/>
    </location>
</feature>
<dbReference type="AlphaFoldDB" id="A0ABD6CPY6"/>
<comment type="caution">
    <text evidence="2">The sequence shown here is derived from an EMBL/GenBank/DDBJ whole genome shotgun (WGS) entry which is preliminary data.</text>
</comment>
<protein>
    <recommendedName>
        <fullName evidence="4">DUF4352 domain-containing protein</fullName>
    </recommendedName>
</protein>
<evidence type="ECO:0000313" key="3">
    <source>
        <dbReference type="Proteomes" id="UP001597085"/>
    </source>
</evidence>
<sequence length="286" mass="30900">MGERLHMPSRRAYLATLTTLGLAGCLGHSPGSTTESTTNTASDTASRPALTIEATAVQYAYRHIQNVDWNAIRTADGQFVFVTVDARDADPTPGRDAFTLVAAAETFNPIVIEHTYPVDLDVPKGSYRPDQEDADPRGWLLFDVPTHLDTEPSLRLERDTDSWEWALDTEKATTPPPAWEWTVSAPETVAPNETFEITVSAENVGDGLGTFRGAVNFSYPLYRPKGFDIVLTPGESGEATVSASSEDADPGRELDYGVRTPTEESGVSVTVVEASRSGSTSSERTA</sequence>
<accession>A0ABD6CPY6</accession>